<organism evidence="2 3">
    <name type="scientific">Naegleria lovaniensis</name>
    <name type="common">Amoeba</name>
    <dbReference type="NCBI Taxonomy" id="51637"/>
    <lineage>
        <taxon>Eukaryota</taxon>
        <taxon>Discoba</taxon>
        <taxon>Heterolobosea</taxon>
        <taxon>Tetramitia</taxon>
        <taxon>Eutetramitia</taxon>
        <taxon>Vahlkampfiidae</taxon>
        <taxon>Naegleria</taxon>
    </lineage>
</organism>
<dbReference type="EMBL" id="PYSW02000013">
    <property type="protein sequence ID" value="KAG2387444.1"/>
    <property type="molecule type" value="Genomic_DNA"/>
</dbReference>
<keyword evidence="3" id="KW-1185">Reference proteome</keyword>
<comment type="caution">
    <text evidence="2">The sequence shown here is derived from an EMBL/GenBank/DDBJ whole genome shotgun (WGS) entry which is preliminary data.</text>
</comment>
<evidence type="ECO:0000256" key="1">
    <source>
        <dbReference type="SAM" id="Phobius"/>
    </source>
</evidence>
<accession>A0AA88KMZ5</accession>
<evidence type="ECO:0000313" key="3">
    <source>
        <dbReference type="Proteomes" id="UP000816034"/>
    </source>
</evidence>
<evidence type="ECO:0000313" key="2">
    <source>
        <dbReference type="EMBL" id="KAG2387444.1"/>
    </source>
</evidence>
<name>A0AA88KMZ5_NAELO</name>
<keyword evidence="1" id="KW-1133">Transmembrane helix</keyword>
<keyword evidence="1" id="KW-0812">Transmembrane</keyword>
<feature type="transmembrane region" description="Helical" evidence="1">
    <location>
        <begin position="43"/>
        <end position="60"/>
    </location>
</feature>
<dbReference type="AlphaFoldDB" id="A0AA88KMZ5"/>
<gene>
    <name evidence="2" type="ORF">C9374_001776</name>
</gene>
<protein>
    <submittedName>
        <fullName evidence="2">Uncharacterized protein</fullName>
    </submittedName>
</protein>
<dbReference type="RefSeq" id="XP_044551436.1">
    <property type="nucleotide sequence ID" value="XM_044691120.1"/>
</dbReference>
<dbReference type="Proteomes" id="UP000816034">
    <property type="component" value="Unassembled WGS sequence"/>
</dbReference>
<reference evidence="2 3" key="1">
    <citation type="journal article" date="2018" name="BMC Genomics">
        <title>The genome of Naegleria lovaniensis, the basis for a comparative approach to unravel pathogenicity factors of the human pathogenic amoeba N. fowleri.</title>
        <authorList>
            <person name="Liechti N."/>
            <person name="Schurch N."/>
            <person name="Bruggmann R."/>
            <person name="Wittwer M."/>
        </authorList>
    </citation>
    <scope>NUCLEOTIDE SEQUENCE [LARGE SCALE GENOMIC DNA]</scope>
    <source>
        <strain evidence="2 3">ATCC 30569</strain>
    </source>
</reference>
<sequence length="70" mass="8063">MGAKEVVSNLAKAFANSPLAKYTKYLNPYTPARYWADQGKKEYAIIYFFSWYVLAGLYFANKGKKNPEQK</sequence>
<proteinExistence type="predicted"/>
<dbReference type="GeneID" id="68094232"/>
<keyword evidence="1" id="KW-0472">Membrane</keyword>